<dbReference type="InterPro" id="IPR050377">
    <property type="entry name" value="Radical_SAM_PqqE_MftC-like"/>
</dbReference>
<reference evidence="1 2" key="1">
    <citation type="submission" date="2012-02" db="EMBL/GenBank/DDBJ databases">
        <title>The Genome Sequence of Bacteroides cellulosilyticus CL02T12C19.</title>
        <authorList>
            <consortium name="The Broad Institute Genome Sequencing Platform"/>
            <person name="Earl A."/>
            <person name="Ward D."/>
            <person name="Feldgarden M."/>
            <person name="Gevers D."/>
            <person name="Zitomersky N.L."/>
            <person name="Coyne M.J."/>
            <person name="Comstock L.E."/>
            <person name="Young S.K."/>
            <person name="Zeng Q."/>
            <person name="Gargeya S."/>
            <person name="Fitzgerald M."/>
            <person name="Haas B."/>
            <person name="Abouelleil A."/>
            <person name="Alvarado L."/>
            <person name="Arachchi H.M."/>
            <person name="Berlin A."/>
            <person name="Chapman S.B."/>
            <person name="Gearin G."/>
            <person name="Goldberg J."/>
            <person name="Griggs A."/>
            <person name="Gujja S."/>
            <person name="Hansen M."/>
            <person name="Heiman D."/>
            <person name="Howarth C."/>
            <person name="Larimer J."/>
            <person name="Lui A."/>
            <person name="MacDonald P.J.P."/>
            <person name="McCowen C."/>
            <person name="Montmayeur A."/>
            <person name="Murphy C."/>
            <person name="Neiman D."/>
            <person name="Pearson M."/>
            <person name="Priest M."/>
            <person name="Roberts A."/>
            <person name="Saif S."/>
            <person name="Shea T."/>
            <person name="Sisk P."/>
            <person name="Stolte C."/>
            <person name="Sykes S."/>
            <person name="Wortman J."/>
            <person name="Nusbaum C."/>
            <person name="Birren B."/>
        </authorList>
    </citation>
    <scope>NUCLEOTIDE SEQUENCE [LARGE SCALE GENOMIC DNA]</scope>
    <source>
        <strain evidence="1 2">CL02T12C19</strain>
    </source>
</reference>
<dbReference type="SUPFAM" id="SSF102114">
    <property type="entry name" value="Radical SAM enzymes"/>
    <property type="match status" value="1"/>
</dbReference>
<protein>
    <recommendedName>
        <fullName evidence="3">TIGR04150 pseudo-rSAM protein</fullName>
    </recommendedName>
</protein>
<accession>I9QSS9</accession>
<dbReference type="NCBIfam" id="TIGR04150">
    <property type="entry name" value="pseudo_rSAM_GG"/>
    <property type="match status" value="1"/>
</dbReference>
<dbReference type="AlphaFoldDB" id="I9QSS9"/>
<sequence>METKNYWFALKSYVYVEFKEKNILIYDTKHGDRIETVQEKIITLIKEMYEPNNLGVIPISNELQSDPYIRNFIQEVIDKEMGDLMDTEHFPNKPIRLIPTLSLQKDIDRHIEYEDKVAFIGKDISKYLTEVNVYLNSVCDKSCKHCESYCKQIHCCTTSNPSIELPIKHVRSLLEQLRYSPVNTINLYGGDILAYSYINELQLLISSYPKTLHLYMHYRNYRENEFIDSQFLELIITFPMDENHFHEIWKQIKDKQSKLHFIVENEQQYNDSERLINEYNIKEYSIHPYYTGENIHFFEDNIFLNKEDIFYKTLQMREIFRNQKLNSNSFGTLYVQPDGTVKANMNTAVLGNIAKDDILNIIYKELIENTAWRTIRNSHPCDQCIYQFMCPAPSNYERTIGKNNLCHIIN</sequence>
<dbReference type="PANTHER" id="PTHR11228">
    <property type="entry name" value="RADICAL SAM DOMAIN PROTEIN"/>
    <property type="match status" value="1"/>
</dbReference>
<proteinExistence type="predicted"/>
<dbReference type="Proteomes" id="UP000003741">
    <property type="component" value="Unassembled WGS sequence"/>
</dbReference>
<dbReference type="HOGENOM" id="CLU_674144_0_0_10"/>
<evidence type="ECO:0000313" key="2">
    <source>
        <dbReference type="Proteomes" id="UP000003741"/>
    </source>
</evidence>
<dbReference type="RefSeq" id="WP_007216796.1">
    <property type="nucleotide sequence ID" value="NZ_JH724086.1"/>
</dbReference>
<comment type="caution">
    <text evidence="1">The sequence shown here is derived from an EMBL/GenBank/DDBJ whole genome shotgun (WGS) entry which is preliminary data.</text>
</comment>
<evidence type="ECO:0000313" key="1">
    <source>
        <dbReference type="EMBL" id="EIY32766.1"/>
    </source>
</evidence>
<dbReference type="InterPro" id="IPR026418">
    <property type="entry name" value="Pseudo_rSAM"/>
</dbReference>
<name>I9QSS9_9BACE</name>
<keyword evidence="2" id="KW-1185">Reference proteome</keyword>
<dbReference type="InterPro" id="IPR058240">
    <property type="entry name" value="rSAM_sf"/>
</dbReference>
<organism evidence="1 2">
    <name type="scientific">Bacteroides cellulosilyticus CL02T12C19</name>
    <dbReference type="NCBI Taxonomy" id="997874"/>
    <lineage>
        <taxon>Bacteria</taxon>
        <taxon>Pseudomonadati</taxon>
        <taxon>Bacteroidota</taxon>
        <taxon>Bacteroidia</taxon>
        <taxon>Bacteroidales</taxon>
        <taxon>Bacteroidaceae</taxon>
        <taxon>Bacteroides</taxon>
    </lineage>
</organism>
<gene>
    <name evidence="1" type="ORF">HMPREF1062_02054</name>
</gene>
<dbReference type="OrthoDB" id="1044640at2"/>
<evidence type="ECO:0008006" key="3">
    <source>
        <dbReference type="Google" id="ProtNLM"/>
    </source>
</evidence>
<dbReference type="EMBL" id="AGXG01000046">
    <property type="protein sequence ID" value="EIY32766.1"/>
    <property type="molecule type" value="Genomic_DNA"/>
</dbReference>
<dbReference type="PANTHER" id="PTHR11228:SF7">
    <property type="entry name" value="PQQA PEPTIDE CYCLASE"/>
    <property type="match status" value="1"/>
</dbReference>
<dbReference type="PATRIC" id="fig|997874.3.peg.2098"/>